<dbReference type="InterPro" id="IPR036388">
    <property type="entry name" value="WH-like_DNA-bd_sf"/>
</dbReference>
<evidence type="ECO:0000313" key="2">
    <source>
        <dbReference type="EMBL" id="SED73429.1"/>
    </source>
</evidence>
<name>A0A1H5D3I7_9MICO</name>
<keyword evidence="3" id="KW-1185">Reference proteome</keyword>
<dbReference type="PRINTS" id="PR00038">
    <property type="entry name" value="HTHLUXR"/>
</dbReference>
<dbReference type="InterPro" id="IPR000792">
    <property type="entry name" value="Tscrpt_reg_LuxR_C"/>
</dbReference>
<dbReference type="AlphaFoldDB" id="A0A1H5D3I7"/>
<dbReference type="GO" id="GO:0043531">
    <property type="term" value="F:ADP binding"/>
    <property type="evidence" value="ECO:0007669"/>
    <property type="project" value="InterPro"/>
</dbReference>
<accession>A0A1H5D3I7</accession>
<dbReference type="PANTHER" id="PTHR47691:SF3">
    <property type="entry name" value="HTH-TYPE TRANSCRIPTIONAL REGULATOR RV0890C-RELATED"/>
    <property type="match status" value="1"/>
</dbReference>
<reference evidence="3" key="1">
    <citation type="submission" date="2016-10" db="EMBL/GenBank/DDBJ databases">
        <authorList>
            <person name="Varghese N."/>
            <person name="Submissions S."/>
        </authorList>
    </citation>
    <scope>NUCLEOTIDE SEQUENCE [LARGE SCALE GENOMIC DNA]</scope>
    <source>
        <strain evidence="3">DSM 21368</strain>
    </source>
</reference>
<dbReference type="Gene3D" id="3.40.50.300">
    <property type="entry name" value="P-loop containing nucleotide triphosphate hydrolases"/>
    <property type="match status" value="1"/>
</dbReference>
<dbReference type="Gene3D" id="1.10.10.10">
    <property type="entry name" value="Winged helix-like DNA-binding domain superfamily/Winged helix DNA-binding domain"/>
    <property type="match status" value="2"/>
</dbReference>
<dbReference type="STRING" id="648782.SAMN04488554_0558"/>
<dbReference type="EMBL" id="FNTX01000001">
    <property type="protein sequence ID" value="SED73429.1"/>
    <property type="molecule type" value="Genomic_DNA"/>
</dbReference>
<dbReference type="SMART" id="SM00421">
    <property type="entry name" value="HTH_LUXR"/>
    <property type="match status" value="1"/>
</dbReference>
<dbReference type="Gene3D" id="1.25.40.10">
    <property type="entry name" value="Tetratricopeptide repeat domain"/>
    <property type="match status" value="1"/>
</dbReference>
<evidence type="ECO:0000259" key="1">
    <source>
        <dbReference type="PROSITE" id="PS50043"/>
    </source>
</evidence>
<evidence type="ECO:0000313" key="3">
    <source>
        <dbReference type="Proteomes" id="UP000199220"/>
    </source>
</evidence>
<dbReference type="PROSITE" id="PS50043">
    <property type="entry name" value="HTH_LUXR_2"/>
    <property type="match status" value="1"/>
</dbReference>
<dbReference type="SUPFAM" id="SSF52540">
    <property type="entry name" value="P-loop containing nucleoside triphosphate hydrolases"/>
    <property type="match status" value="1"/>
</dbReference>
<dbReference type="Pfam" id="PF00196">
    <property type="entry name" value="GerE"/>
    <property type="match status" value="1"/>
</dbReference>
<dbReference type="InterPro" id="IPR016032">
    <property type="entry name" value="Sig_transdc_resp-reg_C-effctor"/>
</dbReference>
<dbReference type="PANTHER" id="PTHR47691">
    <property type="entry name" value="REGULATOR-RELATED"/>
    <property type="match status" value="1"/>
</dbReference>
<gene>
    <name evidence="2" type="ORF">SAMN04488554_0558</name>
</gene>
<dbReference type="InterPro" id="IPR002182">
    <property type="entry name" value="NB-ARC"/>
</dbReference>
<protein>
    <submittedName>
        <fullName evidence="2">Predicted ATPase</fullName>
    </submittedName>
</protein>
<organism evidence="2 3">
    <name type="scientific">Ruania alba</name>
    <dbReference type="NCBI Taxonomy" id="648782"/>
    <lineage>
        <taxon>Bacteria</taxon>
        <taxon>Bacillati</taxon>
        <taxon>Actinomycetota</taxon>
        <taxon>Actinomycetes</taxon>
        <taxon>Micrococcales</taxon>
        <taxon>Ruaniaceae</taxon>
        <taxon>Ruania</taxon>
    </lineage>
</organism>
<dbReference type="GO" id="GO:0006355">
    <property type="term" value="P:regulation of DNA-templated transcription"/>
    <property type="evidence" value="ECO:0007669"/>
    <property type="project" value="InterPro"/>
</dbReference>
<dbReference type="SUPFAM" id="SSF48452">
    <property type="entry name" value="TPR-like"/>
    <property type="match status" value="1"/>
</dbReference>
<dbReference type="PROSITE" id="PS00622">
    <property type="entry name" value="HTH_LUXR_1"/>
    <property type="match status" value="1"/>
</dbReference>
<proteinExistence type="predicted"/>
<sequence length="889" mass="96492">MHHAPPELSTFIGRRGEVAQIASSLAGMRTVTLVGPGGVGKSRLAQAVATRTAEAWVDGVWWVELGGDRGPDHVLTRVLSALDEVLPSGLRSGSALAREIRQRRMLLVLDNCEHVLDEVAAFVHSVSSEAGHCGFLLTSRAPADIEGEHVYRVPPLSLDDALDLFRDRAGLQGPGPVIQEARRVCDRLDRLPLAVELAAGWARTLTLREIAEALKDPLGLLDGGPRTAPFRQRSLQASLRWSHDLLNENERTLFRRLAIFRPGFTISTAAEVCGFGHLPQSGVLKAMRGLVNSSLVIADTTGPEARYAMLAVVHAFASARLEESPDGEQVRERHLTAHLDLARAITRLRDDDVDAWRRGVSRDYANHKAALDWGLELEDSAPARALAGEIAWLWHLEGSSEEGLAVLRRAHHAGREDLSMIQARVLLGIAIVADPTAYRTERVSAAEQAESMALEFDDWPTILQARLFLAIDLINTDLDAARELAADVARQARERTVGFVGDGAQVVLGLLHLMREEYTEAIQLLDDASDALLERGHRGVATTGLSFLARALAKSGDVHRAADAAEHSAAAARPLNDVHRLGVALSAVADMRRLRGDLDGAERALAEIDQLVNDRDVTPFVPGWERTAALVALARDAPDMAAQWCRREGAALAVDDTALTPQTQAVLVAALLRSGESDRARSLLATLSTRADALGLPECQAEAAELRAELTEHPEQALDHRYEALRIRSKHRQVPGCIDTLEAIIGQLSARGRTEPAAILSGAVRRARHESGYAGRSWVGEPTADTSLEDPHLREAFGQGQKLTLWEAADYASRSRGPRRRPETGWDSVTPTELSVIALAVDGLSNPQIGQRLFIAPGTVKTHLAHVYAKLGVANRTELARVASTRRTD</sequence>
<dbReference type="SUPFAM" id="SSF46894">
    <property type="entry name" value="C-terminal effector domain of the bipartite response regulators"/>
    <property type="match status" value="1"/>
</dbReference>
<dbReference type="GO" id="GO:0003677">
    <property type="term" value="F:DNA binding"/>
    <property type="evidence" value="ECO:0007669"/>
    <property type="project" value="InterPro"/>
</dbReference>
<dbReference type="InterPro" id="IPR011990">
    <property type="entry name" value="TPR-like_helical_dom_sf"/>
</dbReference>
<feature type="domain" description="HTH luxR-type" evidence="1">
    <location>
        <begin position="822"/>
        <end position="887"/>
    </location>
</feature>
<dbReference type="Pfam" id="PF00931">
    <property type="entry name" value="NB-ARC"/>
    <property type="match status" value="1"/>
</dbReference>
<dbReference type="InterPro" id="IPR027417">
    <property type="entry name" value="P-loop_NTPase"/>
</dbReference>
<dbReference type="Proteomes" id="UP000199220">
    <property type="component" value="Unassembled WGS sequence"/>
</dbReference>
<dbReference type="CDD" id="cd06170">
    <property type="entry name" value="LuxR_C_like"/>
    <property type="match status" value="1"/>
</dbReference>